<dbReference type="GO" id="GO:0006893">
    <property type="term" value="P:Golgi to plasma membrane transport"/>
    <property type="evidence" value="ECO:0007669"/>
    <property type="project" value="TreeGrafter"/>
</dbReference>
<dbReference type="AlphaFoldDB" id="A0AA36GML7"/>
<evidence type="ECO:0000256" key="2">
    <source>
        <dbReference type="ARBA" id="ARBA00004496"/>
    </source>
</evidence>
<dbReference type="PROSITE" id="PS50892">
    <property type="entry name" value="V_SNARE"/>
    <property type="match status" value="1"/>
</dbReference>
<dbReference type="Pfam" id="PF00400">
    <property type="entry name" value="WD40"/>
    <property type="match status" value="1"/>
</dbReference>
<proteinExistence type="inferred from homology"/>
<dbReference type="Gene3D" id="1.20.5.110">
    <property type="match status" value="1"/>
</dbReference>
<evidence type="ECO:0000256" key="7">
    <source>
        <dbReference type="ARBA" id="ARBA00022574"/>
    </source>
</evidence>
<keyword evidence="6" id="KW-0963">Cytoplasm</keyword>
<dbReference type="GO" id="GO:0031201">
    <property type="term" value="C:SNARE complex"/>
    <property type="evidence" value="ECO:0007669"/>
    <property type="project" value="TreeGrafter"/>
</dbReference>
<feature type="region of interest" description="Disordered" evidence="10">
    <location>
        <begin position="805"/>
        <end position="840"/>
    </location>
</feature>
<organism evidence="12 13">
    <name type="scientific">Cylicocyclus nassatus</name>
    <name type="common">Nematode worm</name>
    <dbReference type="NCBI Taxonomy" id="53992"/>
    <lineage>
        <taxon>Eukaryota</taxon>
        <taxon>Metazoa</taxon>
        <taxon>Ecdysozoa</taxon>
        <taxon>Nematoda</taxon>
        <taxon>Chromadorea</taxon>
        <taxon>Rhabditida</taxon>
        <taxon>Rhabditina</taxon>
        <taxon>Rhabditomorpha</taxon>
        <taxon>Strongyloidea</taxon>
        <taxon>Strongylidae</taxon>
        <taxon>Cylicocyclus</taxon>
    </lineage>
</organism>
<dbReference type="GO" id="GO:0005886">
    <property type="term" value="C:plasma membrane"/>
    <property type="evidence" value="ECO:0007669"/>
    <property type="project" value="UniProtKB-SubCell"/>
</dbReference>
<comment type="caution">
    <text evidence="12">The sequence shown here is derived from an EMBL/GenBank/DDBJ whole genome shotgun (WGS) entry which is preliminary data.</text>
</comment>
<dbReference type="InterPro" id="IPR013577">
    <property type="entry name" value="LLGL2"/>
</dbReference>
<comment type="subcellular location">
    <subcellularLocation>
        <location evidence="1">Cell membrane</location>
        <topology evidence="1">Peripheral membrane protein</topology>
    </subcellularLocation>
    <subcellularLocation>
        <location evidence="2">Cytoplasm</location>
    </subcellularLocation>
</comment>
<evidence type="ECO:0000256" key="1">
    <source>
        <dbReference type="ARBA" id="ARBA00004202"/>
    </source>
</evidence>
<feature type="region of interest" description="Disordered" evidence="10">
    <location>
        <begin position="529"/>
        <end position="565"/>
    </location>
</feature>
<name>A0AA36GML7_CYLNA</name>
<dbReference type="Gene3D" id="2.130.10.10">
    <property type="entry name" value="YVTN repeat-like/Quinoprotein amine dehydrogenase"/>
    <property type="match status" value="2"/>
</dbReference>
<feature type="domain" description="V-SNARE coiled-coil homology" evidence="11">
    <location>
        <begin position="1164"/>
        <end position="1228"/>
    </location>
</feature>
<dbReference type="EMBL" id="CATQJL010000112">
    <property type="protein sequence ID" value="CAJ0594872.1"/>
    <property type="molecule type" value="Genomic_DNA"/>
</dbReference>
<feature type="region of interest" description="Disordered" evidence="10">
    <location>
        <begin position="1138"/>
        <end position="1160"/>
    </location>
</feature>
<feature type="compositionally biased region" description="Basic and acidic residues" evidence="10">
    <location>
        <begin position="712"/>
        <end position="752"/>
    </location>
</feature>
<dbReference type="SUPFAM" id="SSF50978">
    <property type="entry name" value="WD40 repeat-like"/>
    <property type="match status" value="1"/>
</dbReference>
<evidence type="ECO:0000256" key="3">
    <source>
        <dbReference type="ARBA" id="ARBA00008070"/>
    </source>
</evidence>
<dbReference type="GO" id="GO:0019905">
    <property type="term" value="F:syntaxin binding"/>
    <property type="evidence" value="ECO:0007669"/>
    <property type="project" value="TreeGrafter"/>
</dbReference>
<keyword evidence="7" id="KW-0853">WD repeat</keyword>
<dbReference type="InterPro" id="IPR015943">
    <property type="entry name" value="WD40/YVTN_repeat-like_dom_sf"/>
</dbReference>
<evidence type="ECO:0000256" key="5">
    <source>
        <dbReference type="ARBA" id="ARBA00022483"/>
    </source>
</evidence>
<evidence type="ECO:0000256" key="6">
    <source>
        <dbReference type="ARBA" id="ARBA00022490"/>
    </source>
</evidence>
<dbReference type="GO" id="GO:0045159">
    <property type="term" value="F:myosin II binding"/>
    <property type="evidence" value="ECO:0007669"/>
    <property type="project" value="TreeGrafter"/>
</dbReference>
<dbReference type="InterPro" id="IPR000664">
    <property type="entry name" value="Lethal2_giant"/>
</dbReference>
<evidence type="ECO:0000313" key="12">
    <source>
        <dbReference type="EMBL" id="CAJ0594872.1"/>
    </source>
</evidence>
<dbReference type="SMART" id="SM00320">
    <property type="entry name" value="WD40"/>
    <property type="match status" value="7"/>
</dbReference>
<reference evidence="12" key="1">
    <citation type="submission" date="2023-07" db="EMBL/GenBank/DDBJ databases">
        <authorList>
            <consortium name="CYATHOMIX"/>
        </authorList>
    </citation>
    <scope>NUCLEOTIDE SEQUENCE</scope>
    <source>
        <strain evidence="12">N/A</strain>
    </source>
</reference>
<evidence type="ECO:0000259" key="11">
    <source>
        <dbReference type="PROSITE" id="PS50892"/>
    </source>
</evidence>
<comment type="similarity">
    <text evidence="3">Belongs to the WD repeat L(2)GL family.</text>
</comment>
<evidence type="ECO:0000256" key="8">
    <source>
        <dbReference type="ARBA" id="ARBA00022737"/>
    </source>
</evidence>
<keyword evidence="9" id="KW-0175">Coiled coil</keyword>
<evidence type="ECO:0000256" key="4">
    <source>
        <dbReference type="ARBA" id="ARBA00022475"/>
    </source>
</evidence>
<dbReference type="CDD" id="cd15873">
    <property type="entry name" value="R-SNARE_STXBP5_6"/>
    <property type="match status" value="1"/>
</dbReference>
<dbReference type="Proteomes" id="UP001176961">
    <property type="component" value="Unassembled WGS sequence"/>
</dbReference>
<feature type="region of interest" description="Disordered" evidence="10">
    <location>
        <begin position="660"/>
        <end position="791"/>
    </location>
</feature>
<feature type="compositionally biased region" description="Basic and acidic residues" evidence="10">
    <location>
        <begin position="782"/>
        <end position="791"/>
    </location>
</feature>
<evidence type="ECO:0000313" key="13">
    <source>
        <dbReference type="Proteomes" id="UP001176961"/>
    </source>
</evidence>
<dbReference type="PANTHER" id="PTHR10241:SF25">
    <property type="entry name" value="TOMOSYN, ISOFORM C"/>
    <property type="match status" value="1"/>
</dbReference>
<sequence length="1229" mass="134719">MDKAKKKFASAIDGLRSHSRLDIAVDEKIQPEHCCFEKIVRHGFPDDARCLAYDPVQRLLAIGTGHGLVRIIGDLGVDYLLRHESDHAVNHIQFLINEGGLITACGSDLIHLWNYRQKIPEIVHSLQLNKESVTCINLPMGGKWLYVGTDKGNVYFVSVGTFQLSPYVINWNKAIDLSCRVHPGHIRQIAASPTEPTKLLIGYDKGVVVQWNLLTKEIDRFPLDPPIKCFCWHYDGKLVMTGNVDGSICVYNMKKTSEPQQKSFPHGQGPCRPITMIDWKHNNDNDHLVIFSGGLPTEDGLPMPALTFLRPSKSATVLEMDHPILSFVTLPQVPFVSCPQQPHALAVLLKGELMMFDLITSGYPCIESPHAMDLHEAQITAVAYYADCPSDLIGALTLVGCKQRKKGFSDRPWPVNGGVGRECAAGHQELIITGHKDGTVRFWQASGENLQILYRLKTAPHFERLEEMEGSELVSHAVKSIELCVESRLLLVAGVSGQVTLFRFTKAESMNTIAVVQIPLLGASSSNAEERAPLPVNKEMRRQRKVLSRESTHSPDTSDASGDEQILPFKVRGAPVKRPAGYQPELACLVPWPSTSQADSVTATALNSAFGVIALGMTNGLALVDIAQCALIYAWTTSELYGSDPTPAIQLQMSEVSSPIEQDINEDDEDDDRTITSKDSMSPHKSQSSTKPSSANVMSLFRRNTTDFPTSLRERYQEPRSDHPDRPDLDHAENALQAEHAKVQRCKSDRHAGGGAGLMKRLTKKTAKSPLAERNQLTRLNTENRQKSDRRRELFKAYSMAVTANEQCNGGNSRVDTPRDSPTARNSGAGPSPSLSSQSLDKLTLGTPEFVSSLTFIQSYSRRNDTRTSPCLWVGTSAGASIALNLILPQDRLISTVVIAPSGTVVKMKGQIIYQTFMDHSFCLMSGGAEPYRETSKESKDSGTPEKSISNRVLTKSSLAPTYSMSVEINEEISQTLIVVAEYEVKAIALPLFSQLFAYKCDEIPLVKAQASHVRGYPVLMCLAADGKMVVLSLPSLRVLHQSPFLPHSVEIDDVICQRMSFSEHGLGIYMASPSEVEKYTICSELADQAAESLGDLFVACDLPEPPRNNSSFLKGVSSMFTGTPRQDSCDVDSILSDREKTSGGVGGGATRTVGRTIPGPSVNMERAQAGGVSAGQAAAMALQGISERGEKLNATVDATENLRNTAMNLSQRTGKLVEKLEKKKWYNF</sequence>
<keyword evidence="4" id="KW-0472">Membrane</keyword>
<accession>A0AA36GML7</accession>
<gene>
    <name evidence="12" type="ORF">CYNAS_LOCUS6855</name>
</gene>
<dbReference type="InterPro" id="IPR042855">
    <property type="entry name" value="V_SNARE_CC"/>
</dbReference>
<keyword evidence="4" id="KW-1003">Cell membrane</keyword>
<dbReference type="GO" id="GO:0005096">
    <property type="term" value="F:GTPase activator activity"/>
    <property type="evidence" value="ECO:0007669"/>
    <property type="project" value="TreeGrafter"/>
</dbReference>
<protein>
    <recommendedName>
        <fullName evidence="11">V-SNARE coiled-coil homology domain-containing protein</fullName>
    </recommendedName>
</protein>
<dbReference type="PANTHER" id="PTHR10241">
    <property type="entry name" value="LETHAL 2 GIANT LARVAE PROTEIN"/>
    <property type="match status" value="1"/>
</dbReference>
<dbReference type="Pfam" id="PF08366">
    <property type="entry name" value="LLGL"/>
    <property type="match status" value="1"/>
</dbReference>
<feature type="compositionally biased region" description="Polar residues" evidence="10">
    <location>
        <begin position="805"/>
        <end position="815"/>
    </location>
</feature>
<feature type="compositionally biased region" description="Polar residues" evidence="10">
    <location>
        <begin position="677"/>
        <end position="709"/>
    </location>
</feature>
<keyword evidence="8" id="KW-0677">Repeat</keyword>
<dbReference type="GO" id="GO:0006887">
    <property type="term" value="P:exocytosis"/>
    <property type="evidence" value="ECO:0007669"/>
    <property type="project" value="UniProtKB-KW"/>
</dbReference>
<keyword evidence="13" id="KW-1185">Reference proteome</keyword>
<evidence type="ECO:0000256" key="10">
    <source>
        <dbReference type="SAM" id="MobiDB-lite"/>
    </source>
</evidence>
<feature type="compositionally biased region" description="Acidic residues" evidence="10">
    <location>
        <begin position="663"/>
        <end position="672"/>
    </location>
</feature>
<evidence type="ECO:0000256" key="9">
    <source>
        <dbReference type="PROSITE-ProRule" id="PRU00290"/>
    </source>
</evidence>
<keyword evidence="5" id="KW-0268">Exocytosis</keyword>
<dbReference type="InterPro" id="IPR001680">
    <property type="entry name" value="WD40_rpt"/>
</dbReference>
<dbReference type="PRINTS" id="PR00962">
    <property type="entry name" value="LETHAL2GIANT"/>
</dbReference>
<dbReference type="InterPro" id="IPR036322">
    <property type="entry name" value="WD40_repeat_dom_sf"/>
</dbReference>